<keyword evidence="6" id="KW-0472">Membrane</keyword>
<dbReference type="PANTHER" id="PTHR42811">
    <property type="entry name" value="SERINE ACETYLTRANSFERASE"/>
    <property type="match status" value="1"/>
</dbReference>
<dbReference type="InterPro" id="IPR011004">
    <property type="entry name" value="Trimer_LpxA-like_sf"/>
</dbReference>
<keyword evidence="6" id="KW-0812">Transmembrane</keyword>
<gene>
    <name evidence="7" type="ORF">ENS29_07885</name>
</gene>
<name>A0A7C4MME0_9BACT</name>
<accession>A0A7C4MME0</accession>
<dbReference type="PIRSF" id="PIRSF000441">
    <property type="entry name" value="CysE"/>
    <property type="match status" value="1"/>
</dbReference>
<protein>
    <recommendedName>
        <fullName evidence="5">Serine acetyltransferase</fullName>
        <ecNumber evidence="5">2.3.1.30</ecNumber>
    </recommendedName>
</protein>
<dbReference type="GO" id="GO:0006535">
    <property type="term" value="P:cysteine biosynthetic process from serine"/>
    <property type="evidence" value="ECO:0007669"/>
    <property type="project" value="InterPro"/>
</dbReference>
<dbReference type="SUPFAM" id="SSF51161">
    <property type="entry name" value="Trimeric LpxA-like enzymes"/>
    <property type="match status" value="1"/>
</dbReference>
<evidence type="ECO:0000313" key="7">
    <source>
        <dbReference type="EMBL" id="HGU32760.1"/>
    </source>
</evidence>
<keyword evidence="2 5" id="KW-0808">Transferase</keyword>
<dbReference type="GO" id="GO:0005737">
    <property type="term" value="C:cytoplasm"/>
    <property type="evidence" value="ECO:0007669"/>
    <property type="project" value="InterPro"/>
</dbReference>
<comment type="caution">
    <text evidence="7">The sequence shown here is derived from an EMBL/GenBank/DDBJ whole genome shotgun (WGS) entry which is preliminary data.</text>
</comment>
<dbReference type="GO" id="GO:0009001">
    <property type="term" value="F:serine O-acetyltransferase activity"/>
    <property type="evidence" value="ECO:0007669"/>
    <property type="project" value="UniProtKB-EC"/>
</dbReference>
<dbReference type="InterPro" id="IPR045304">
    <property type="entry name" value="LbH_SAT"/>
</dbReference>
<evidence type="ECO:0000256" key="2">
    <source>
        <dbReference type="ARBA" id="ARBA00022679"/>
    </source>
</evidence>
<comment type="catalytic activity">
    <reaction evidence="5">
        <text>L-serine + acetyl-CoA = O-acetyl-L-serine + CoA</text>
        <dbReference type="Rhea" id="RHEA:24560"/>
        <dbReference type="ChEBI" id="CHEBI:33384"/>
        <dbReference type="ChEBI" id="CHEBI:57287"/>
        <dbReference type="ChEBI" id="CHEBI:57288"/>
        <dbReference type="ChEBI" id="CHEBI:58340"/>
        <dbReference type="EC" id="2.3.1.30"/>
    </reaction>
</comment>
<keyword evidence="6" id="KW-1133">Transmembrane helix</keyword>
<dbReference type="InterPro" id="IPR018357">
    <property type="entry name" value="Hexapep_transf_CS"/>
</dbReference>
<dbReference type="InterPro" id="IPR001451">
    <property type="entry name" value="Hexapep"/>
</dbReference>
<dbReference type="CDD" id="cd03354">
    <property type="entry name" value="LbH_SAT"/>
    <property type="match status" value="1"/>
</dbReference>
<feature type="transmembrane region" description="Helical" evidence="6">
    <location>
        <begin position="20"/>
        <end position="45"/>
    </location>
</feature>
<organism evidence="7">
    <name type="scientific">Desulfatirhabdium butyrativorans</name>
    <dbReference type="NCBI Taxonomy" id="340467"/>
    <lineage>
        <taxon>Bacteria</taxon>
        <taxon>Pseudomonadati</taxon>
        <taxon>Thermodesulfobacteriota</taxon>
        <taxon>Desulfobacteria</taxon>
        <taxon>Desulfobacterales</taxon>
        <taxon>Desulfatirhabdiaceae</taxon>
        <taxon>Desulfatirhabdium</taxon>
    </lineage>
</organism>
<proteinExistence type="inferred from homology"/>
<dbReference type="InterPro" id="IPR005881">
    <property type="entry name" value="Ser_O-AcTrfase"/>
</dbReference>
<keyword evidence="3" id="KW-0677">Repeat</keyword>
<sequence length="188" mass="20022">MKGDFREDVAVFLEQEFEGAYPLWQCLVRLLFVQGFVAVAVYRFGRWTYRLSKPIAIPFRILWFLLSKGVEIFAGIMLPASVEAGPGLYIGHFGGTIVNGGVRIGRHCQIAHGVTLGTKGAGRGGGVPVIGDHVYIGAGAKVLGPVRIGNHAVIGANAVVVKDVPDFAVVGGVPARIIGRNDTAKSER</sequence>
<evidence type="ECO:0000256" key="1">
    <source>
        <dbReference type="ARBA" id="ARBA00007274"/>
    </source>
</evidence>
<evidence type="ECO:0000256" key="6">
    <source>
        <dbReference type="SAM" id="Phobius"/>
    </source>
</evidence>
<dbReference type="PROSITE" id="PS00101">
    <property type="entry name" value="HEXAPEP_TRANSFERASES"/>
    <property type="match status" value="1"/>
</dbReference>
<dbReference type="Gene3D" id="2.160.10.10">
    <property type="entry name" value="Hexapeptide repeat proteins"/>
    <property type="match status" value="1"/>
</dbReference>
<evidence type="ECO:0000256" key="4">
    <source>
        <dbReference type="ARBA" id="ARBA00023315"/>
    </source>
</evidence>
<reference evidence="7" key="1">
    <citation type="journal article" date="2020" name="mSystems">
        <title>Genome- and Community-Level Interaction Insights into Carbon Utilization and Element Cycling Functions of Hydrothermarchaeota in Hydrothermal Sediment.</title>
        <authorList>
            <person name="Zhou Z."/>
            <person name="Liu Y."/>
            <person name="Xu W."/>
            <person name="Pan J."/>
            <person name="Luo Z.H."/>
            <person name="Li M."/>
        </authorList>
    </citation>
    <scope>NUCLEOTIDE SEQUENCE [LARGE SCALE GENOMIC DNA]</scope>
    <source>
        <strain evidence="7">SpSt-477</strain>
    </source>
</reference>
<dbReference type="Pfam" id="PF00132">
    <property type="entry name" value="Hexapep"/>
    <property type="match status" value="1"/>
</dbReference>
<evidence type="ECO:0000256" key="3">
    <source>
        <dbReference type="ARBA" id="ARBA00022737"/>
    </source>
</evidence>
<keyword evidence="4 5" id="KW-0012">Acyltransferase</keyword>
<comment type="similarity">
    <text evidence="1 5">Belongs to the transferase hexapeptide repeat family.</text>
</comment>
<dbReference type="EC" id="2.3.1.30" evidence="5"/>
<evidence type="ECO:0000256" key="5">
    <source>
        <dbReference type="PIRNR" id="PIRNR000441"/>
    </source>
</evidence>
<dbReference type="EMBL" id="DSUH01000186">
    <property type="protein sequence ID" value="HGU32760.1"/>
    <property type="molecule type" value="Genomic_DNA"/>
</dbReference>
<dbReference type="AlphaFoldDB" id="A0A7C4MME0"/>